<dbReference type="InterPro" id="IPR051466">
    <property type="entry name" value="D-amino_acid_metab_enzyme"/>
</dbReference>
<dbReference type="InterPro" id="IPR026956">
    <property type="entry name" value="D-ser_dehydrat-like_dom"/>
</dbReference>
<evidence type="ECO:0000313" key="2">
    <source>
        <dbReference type="EMBL" id="PWS38168.1"/>
    </source>
</evidence>
<dbReference type="Pfam" id="PF14031">
    <property type="entry name" value="D-ser_dehydrat"/>
    <property type="match status" value="1"/>
</dbReference>
<feature type="domain" description="D-serine dehydratase-like" evidence="1">
    <location>
        <begin position="321"/>
        <end position="420"/>
    </location>
</feature>
<dbReference type="AlphaFoldDB" id="A0A317FKJ4"/>
<proteinExistence type="predicted"/>
<dbReference type="Gene3D" id="2.40.37.20">
    <property type="entry name" value="D-serine dehydratase-like domain"/>
    <property type="match status" value="1"/>
</dbReference>
<sequence>MTDGVLLADPLAPADEAIAGFALDGTVKGVKPGASLRLDQIGAQGWSLPEMPLPLAVLRVDVMRRNARWMADFARRNGLSLCPHGKTTMAPQIWALQVAEGAWGITVATAHQLQVARRFGVKRVIWANQPVGRIAVDAAFAAIADPDFELYVLADSLAVVEGLAAGAARSGHARRLNVLLEVGAMGGRTGARDAKTALAVGRAIAAAPGLSLAGVEAFEGLLSETAQVDAFLHTLTETARACATEGLFGNPEILLTAGGSAFFDRIGPRLAEAGDLGLPVRRVLRSGCYITHDSLGYEQSYKRMRKESLTLDWPVGDLHAAMEVWAHVQSIPEPGRAIITCGKRDIGFDTGWPVPLRLIRAGETRSMPFGAFHKVTGMNDQHGYLIGPADGLLRVGDIVVLGVAHPCTTFDKWQAIPLVDEDFRITGAIRTFF</sequence>
<dbReference type="SMART" id="SM01119">
    <property type="entry name" value="D-ser_dehydrat"/>
    <property type="match status" value="1"/>
</dbReference>
<dbReference type="OrthoDB" id="9811417at2"/>
<gene>
    <name evidence="2" type="ORF">DFH01_02380</name>
</gene>
<dbReference type="RefSeq" id="WP_109868789.1">
    <property type="nucleotide sequence ID" value="NZ_QGNA01000001.1"/>
</dbReference>
<evidence type="ECO:0000313" key="3">
    <source>
        <dbReference type="Proteomes" id="UP000245765"/>
    </source>
</evidence>
<reference evidence="3" key="1">
    <citation type="submission" date="2018-05" db="EMBL/GenBank/DDBJ databases">
        <authorList>
            <person name="Du Z."/>
            <person name="Wang X."/>
        </authorList>
    </citation>
    <scope>NUCLEOTIDE SEQUENCE [LARGE SCALE GENOMIC DNA]</scope>
    <source>
        <strain evidence="3">CQN31</strain>
    </source>
</reference>
<dbReference type="SUPFAM" id="SSF51419">
    <property type="entry name" value="PLP-binding barrel"/>
    <property type="match status" value="1"/>
</dbReference>
<name>A0A317FKJ4_9PROT</name>
<dbReference type="InterPro" id="IPR042208">
    <property type="entry name" value="D-ser_dehydrat-like_sf"/>
</dbReference>
<keyword evidence="3" id="KW-1185">Reference proteome</keyword>
<organism evidence="2 3">
    <name type="scientific">Falsiroseomonas bella</name>
    <dbReference type="NCBI Taxonomy" id="2184016"/>
    <lineage>
        <taxon>Bacteria</taxon>
        <taxon>Pseudomonadati</taxon>
        <taxon>Pseudomonadota</taxon>
        <taxon>Alphaproteobacteria</taxon>
        <taxon>Acetobacterales</taxon>
        <taxon>Roseomonadaceae</taxon>
        <taxon>Falsiroseomonas</taxon>
    </lineage>
</organism>
<dbReference type="PANTHER" id="PTHR28004:SF8">
    <property type="entry name" value="D-SERINE DEAMINASE"/>
    <property type="match status" value="1"/>
</dbReference>
<comment type="caution">
    <text evidence="2">The sequence shown here is derived from an EMBL/GenBank/DDBJ whole genome shotgun (WGS) entry which is preliminary data.</text>
</comment>
<dbReference type="Proteomes" id="UP000245765">
    <property type="component" value="Unassembled WGS sequence"/>
</dbReference>
<dbReference type="PANTHER" id="PTHR28004">
    <property type="entry name" value="ZGC:162816-RELATED"/>
    <property type="match status" value="1"/>
</dbReference>
<dbReference type="Gene3D" id="3.20.20.10">
    <property type="entry name" value="Alanine racemase"/>
    <property type="match status" value="1"/>
</dbReference>
<evidence type="ECO:0000259" key="1">
    <source>
        <dbReference type="SMART" id="SM01119"/>
    </source>
</evidence>
<protein>
    <submittedName>
        <fullName evidence="2">Amino acid aldolase</fullName>
    </submittedName>
</protein>
<dbReference type="EMBL" id="QGNA01000001">
    <property type="protein sequence ID" value="PWS38168.1"/>
    <property type="molecule type" value="Genomic_DNA"/>
</dbReference>
<accession>A0A317FKJ4</accession>
<dbReference type="InterPro" id="IPR029066">
    <property type="entry name" value="PLP-binding_barrel"/>
</dbReference>